<protein>
    <submittedName>
        <fullName evidence="2">3-oxoadipate CoA-transferase subunit A</fullName>
        <ecNumber evidence="2">2.8.3.6</ecNumber>
    </submittedName>
</protein>
<gene>
    <name evidence="2" type="primary">pcaI_2</name>
    <name evidence="2" type="ORF">AVE30378_02496</name>
</gene>
<dbReference type="EC" id="2.8.3.6" evidence="2"/>
<dbReference type="AlphaFoldDB" id="A0A446CHC1"/>
<proteinExistence type="predicted"/>
<dbReference type="Proteomes" id="UP000289465">
    <property type="component" value="Unassembled WGS sequence"/>
</dbReference>
<evidence type="ECO:0000313" key="2">
    <source>
        <dbReference type="EMBL" id="SSW67195.1"/>
    </source>
</evidence>
<dbReference type="InterPro" id="IPR012792">
    <property type="entry name" value="3-oxoacid_CoA-transf_A"/>
</dbReference>
<accession>A0A446CHC1</accession>
<sequence length="232" mass="24292">MHAMMNKTVDSAAQAVADIPDGATVLVSGFGLSGQPVELLDALVEHGARGLTVVCNNSGACDSGLARLIRLGRVRKLIASYPRGAESQAFESAYADGLIDYECVPQGTLAERLRAAGSGLGGFFTPTGYGTLLAEGKETRIIKGVGHVFEEPLHADYALVKAYCADPMGNLVYRKAGRNFGPLMCMAAATAVVQVHALAEVGGLDPEHIVTPGIFVQRVLRIPDAQLTGALQ</sequence>
<dbReference type="Pfam" id="PF01144">
    <property type="entry name" value="CoA_trans"/>
    <property type="match status" value="1"/>
</dbReference>
<dbReference type="InterPro" id="IPR037171">
    <property type="entry name" value="NagB/RpiA_transferase-like"/>
</dbReference>
<keyword evidence="1 2" id="KW-0808">Transferase</keyword>
<organism evidence="2 3">
    <name type="scientific">Achromobacter veterisilvae</name>
    <dbReference type="NCBI Taxonomy" id="2069367"/>
    <lineage>
        <taxon>Bacteria</taxon>
        <taxon>Pseudomonadati</taxon>
        <taxon>Pseudomonadota</taxon>
        <taxon>Betaproteobacteria</taxon>
        <taxon>Burkholderiales</taxon>
        <taxon>Alcaligenaceae</taxon>
        <taxon>Achromobacter</taxon>
    </lineage>
</organism>
<dbReference type="Gene3D" id="3.40.1080.10">
    <property type="entry name" value="Glutaconate Coenzyme A-transferase"/>
    <property type="match status" value="1"/>
</dbReference>
<evidence type="ECO:0000313" key="3">
    <source>
        <dbReference type="Proteomes" id="UP000289465"/>
    </source>
</evidence>
<dbReference type="NCBIfam" id="TIGR02429">
    <property type="entry name" value="pcaI_scoA_fam"/>
    <property type="match status" value="1"/>
</dbReference>
<dbReference type="SUPFAM" id="SSF100950">
    <property type="entry name" value="NagB/RpiA/CoA transferase-like"/>
    <property type="match status" value="1"/>
</dbReference>
<dbReference type="SMART" id="SM00882">
    <property type="entry name" value="CoA_trans"/>
    <property type="match status" value="1"/>
</dbReference>
<dbReference type="EMBL" id="UFQC01000011">
    <property type="protein sequence ID" value="SSW67195.1"/>
    <property type="molecule type" value="Genomic_DNA"/>
</dbReference>
<reference evidence="2 3" key="1">
    <citation type="submission" date="2018-07" db="EMBL/GenBank/DDBJ databases">
        <authorList>
            <person name="Peeters C."/>
        </authorList>
    </citation>
    <scope>NUCLEOTIDE SEQUENCE [LARGE SCALE GENOMIC DNA]</scope>
    <source>
        <strain evidence="2 3">LMG 30378</strain>
    </source>
</reference>
<evidence type="ECO:0000256" key="1">
    <source>
        <dbReference type="ARBA" id="ARBA00022679"/>
    </source>
</evidence>
<dbReference type="PANTHER" id="PTHR13707:SF60">
    <property type="entry name" value="ACETATE COA-TRANSFERASE SUBUNIT ALPHA"/>
    <property type="match status" value="1"/>
</dbReference>
<dbReference type="InterPro" id="IPR004165">
    <property type="entry name" value="CoA_trans_fam_I"/>
</dbReference>
<dbReference type="PANTHER" id="PTHR13707">
    <property type="entry name" value="KETOACID-COENZYME A TRANSFERASE"/>
    <property type="match status" value="1"/>
</dbReference>
<name>A0A446CHC1_9BURK</name>
<dbReference type="GO" id="GO:0047569">
    <property type="term" value="F:3-oxoadipate CoA-transferase activity"/>
    <property type="evidence" value="ECO:0007669"/>
    <property type="project" value="UniProtKB-EC"/>
</dbReference>